<keyword evidence="2" id="KW-1185">Reference proteome</keyword>
<proteinExistence type="predicted"/>
<dbReference type="Proteomes" id="UP001161406">
    <property type="component" value="Unassembled WGS sequence"/>
</dbReference>
<dbReference type="EMBL" id="BSNG01000003">
    <property type="protein sequence ID" value="GLQ12009.1"/>
    <property type="molecule type" value="Genomic_DNA"/>
</dbReference>
<organism evidence="1 2">
    <name type="scientific">Devosia yakushimensis</name>
    <dbReference type="NCBI Taxonomy" id="470028"/>
    <lineage>
        <taxon>Bacteria</taxon>
        <taxon>Pseudomonadati</taxon>
        <taxon>Pseudomonadota</taxon>
        <taxon>Alphaproteobacteria</taxon>
        <taxon>Hyphomicrobiales</taxon>
        <taxon>Devosiaceae</taxon>
        <taxon>Devosia</taxon>
    </lineage>
</organism>
<accession>A0ABQ5ULH2</accession>
<evidence type="ECO:0000313" key="2">
    <source>
        <dbReference type="Proteomes" id="UP001161406"/>
    </source>
</evidence>
<name>A0ABQ5ULH2_9HYPH</name>
<gene>
    <name evidence="1" type="ORF">GCM10007913_39410</name>
</gene>
<dbReference type="RefSeq" id="WP_284393790.1">
    <property type="nucleotide sequence ID" value="NZ_BSNG01000003.1"/>
</dbReference>
<reference evidence="1" key="2">
    <citation type="submission" date="2023-01" db="EMBL/GenBank/DDBJ databases">
        <title>Draft genome sequence of Devosia yakushimensis strain NBRC 103855.</title>
        <authorList>
            <person name="Sun Q."/>
            <person name="Mori K."/>
        </authorList>
    </citation>
    <scope>NUCLEOTIDE SEQUENCE</scope>
    <source>
        <strain evidence="1">NBRC 103855</strain>
    </source>
</reference>
<comment type="caution">
    <text evidence="1">The sequence shown here is derived from an EMBL/GenBank/DDBJ whole genome shotgun (WGS) entry which is preliminary data.</text>
</comment>
<reference evidence="1" key="1">
    <citation type="journal article" date="2014" name="Int. J. Syst. Evol. Microbiol.">
        <title>Complete genome of a new Firmicutes species belonging to the dominant human colonic microbiota ('Ruminococcus bicirculans') reveals two chromosomes and a selective capacity to utilize plant glucans.</title>
        <authorList>
            <consortium name="NISC Comparative Sequencing Program"/>
            <person name="Wegmann U."/>
            <person name="Louis P."/>
            <person name="Goesmann A."/>
            <person name="Henrissat B."/>
            <person name="Duncan S.H."/>
            <person name="Flint H.J."/>
        </authorList>
    </citation>
    <scope>NUCLEOTIDE SEQUENCE</scope>
    <source>
        <strain evidence="1">NBRC 103855</strain>
    </source>
</reference>
<evidence type="ECO:0000313" key="1">
    <source>
        <dbReference type="EMBL" id="GLQ12009.1"/>
    </source>
</evidence>
<sequence length="147" mass="16131">MSGADNSGFGDFPQRGFAAGAPMEVYEGLYRLVLTVYGHRCALSGARFEPAPGLLHPHLDVVALQPREHGGPLAISNYLPVVNVLSTDFVAGSILIEDDYRIIVPNTDLLSPENVAMLRNSLHLPVEKIFQPAQTHLAYHRRFGRGR</sequence>
<protein>
    <submittedName>
        <fullName evidence="1">Uncharacterized protein</fullName>
    </submittedName>
</protein>